<evidence type="ECO:0000256" key="7">
    <source>
        <dbReference type="ARBA" id="ARBA00023010"/>
    </source>
</evidence>
<keyword evidence="8 10" id="KW-0472">Membrane</keyword>
<evidence type="ECO:0000313" key="11">
    <source>
        <dbReference type="EMBL" id="NVD26632.1"/>
    </source>
</evidence>
<dbReference type="NCBIfam" id="TIGR01410">
    <property type="entry name" value="tatB"/>
    <property type="match status" value="1"/>
</dbReference>
<evidence type="ECO:0000313" key="12">
    <source>
        <dbReference type="Proteomes" id="UP000652427"/>
    </source>
</evidence>
<dbReference type="Gene3D" id="1.20.5.3310">
    <property type="match status" value="1"/>
</dbReference>
<evidence type="ECO:0000256" key="5">
    <source>
        <dbReference type="ARBA" id="ARBA00022927"/>
    </source>
</evidence>
<keyword evidence="6 10" id="KW-1133">Transmembrane helix</keyword>
<sequence>MFDLSISEIAIIAIIAVVVIGPKELPRALATAGKWMAKGRGVMANFRTGLDAMVREAELQEMEKKWAAENDRIMKEYPALPDDAVADEPKMEPLEGPPAEVPEPSDPVDDRPDLPPAGDPKP</sequence>
<evidence type="ECO:0000256" key="2">
    <source>
        <dbReference type="ARBA" id="ARBA00022448"/>
    </source>
</evidence>
<evidence type="ECO:0000256" key="6">
    <source>
        <dbReference type="ARBA" id="ARBA00022989"/>
    </source>
</evidence>
<feature type="transmembrane region" description="Helical" evidence="10">
    <location>
        <begin position="6"/>
        <end position="25"/>
    </location>
</feature>
<proteinExistence type="predicted"/>
<reference evidence="11 12" key="1">
    <citation type="submission" date="2020-06" db="EMBL/GenBank/DDBJ databases">
        <authorList>
            <person name="Kim S.-J."/>
            <person name="Park S.-J."/>
        </authorList>
    </citation>
    <scope>NUCLEOTIDE SEQUENCE [LARGE SCALE GENOMIC DNA]</scope>
    <source>
        <strain evidence="11 12">SW-151</strain>
    </source>
</reference>
<evidence type="ECO:0000256" key="8">
    <source>
        <dbReference type="ARBA" id="ARBA00023136"/>
    </source>
</evidence>
<feature type="region of interest" description="Disordered" evidence="9">
    <location>
        <begin position="77"/>
        <end position="122"/>
    </location>
</feature>
<keyword evidence="3" id="KW-1003">Cell membrane</keyword>
<evidence type="ECO:0000256" key="9">
    <source>
        <dbReference type="SAM" id="MobiDB-lite"/>
    </source>
</evidence>
<keyword evidence="2" id="KW-0813">Transport</keyword>
<evidence type="ECO:0000256" key="1">
    <source>
        <dbReference type="ARBA" id="ARBA00004167"/>
    </source>
</evidence>
<dbReference type="Proteomes" id="UP000652427">
    <property type="component" value="Unassembled WGS sequence"/>
</dbReference>
<evidence type="ECO:0000256" key="10">
    <source>
        <dbReference type="SAM" id="Phobius"/>
    </source>
</evidence>
<comment type="caution">
    <text evidence="11">The sequence shown here is derived from an EMBL/GenBank/DDBJ whole genome shotgun (WGS) entry which is preliminary data.</text>
</comment>
<evidence type="ECO:0000256" key="3">
    <source>
        <dbReference type="ARBA" id="ARBA00022475"/>
    </source>
</evidence>
<dbReference type="InterPro" id="IPR018448">
    <property type="entry name" value="TatB"/>
</dbReference>
<accession>A0ABX2MYV5</accession>
<keyword evidence="12" id="KW-1185">Reference proteome</keyword>
<comment type="subcellular location">
    <subcellularLocation>
        <location evidence="1">Membrane</location>
        <topology evidence="1">Single-pass membrane protein</topology>
    </subcellularLocation>
</comment>
<dbReference type="Pfam" id="PF02416">
    <property type="entry name" value="TatA_B_E"/>
    <property type="match status" value="1"/>
</dbReference>
<keyword evidence="7" id="KW-0811">Translocation</keyword>
<dbReference type="InterPro" id="IPR003369">
    <property type="entry name" value="TatA/B/E"/>
</dbReference>
<keyword evidence="4 10" id="KW-0812">Transmembrane</keyword>
<dbReference type="PRINTS" id="PR01506">
    <property type="entry name" value="TATBPROTEIN"/>
</dbReference>
<keyword evidence="5" id="KW-0653">Protein transport</keyword>
<dbReference type="EMBL" id="JABWMH010000001">
    <property type="protein sequence ID" value="NVD26632.1"/>
    <property type="molecule type" value="Genomic_DNA"/>
</dbReference>
<feature type="compositionally biased region" description="Pro residues" evidence="9">
    <location>
        <begin position="95"/>
        <end position="105"/>
    </location>
</feature>
<dbReference type="RefSeq" id="WP_176278163.1">
    <property type="nucleotide sequence ID" value="NZ_JABWMH010000001.1"/>
</dbReference>
<organism evidence="11 12">
    <name type="scientific">Parasphingorhabdus flavimaris</name>
    <dbReference type="NCBI Taxonomy" id="266812"/>
    <lineage>
        <taxon>Bacteria</taxon>
        <taxon>Pseudomonadati</taxon>
        <taxon>Pseudomonadota</taxon>
        <taxon>Alphaproteobacteria</taxon>
        <taxon>Sphingomonadales</taxon>
        <taxon>Sphingomonadaceae</taxon>
        <taxon>Parasphingorhabdus</taxon>
    </lineage>
</organism>
<evidence type="ECO:0000256" key="4">
    <source>
        <dbReference type="ARBA" id="ARBA00022692"/>
    </source>
</evidence>
<gene>
    <name evidence="11" type="primary">tatB</name>
    <name evidence="11" type="ORF">HUO14_01785</name>
</gene>
<protein>
    <submittedName>
        <fullName evidence="11">Twin-arginine translocase subunit TatB</fullName>
    </submittedName>
</protein>
<name>A0ABX2MYV5_9SPHN</name>